<dbReference type="Pfam" id="PF01833">
    <property type="entry name" value="TIG"/>
    <property type="match status" value="1"/>
</dbReference>
<gene>
    <name evidence="2" type="ORF">QNI14_02085</name>
</gene>
<protein>
    <submittedName>
        <fullName evidence="2">IPT/TIG domain-containing protein</fullName>
    </submittedName>
</protein>
<name>A0ABT6ZC65_9MICO</name>
<feature type="domain" description="IPT/TIG" evidence="1">
    <location>
        <begin position="173"/>
        <end position="240"/>
    </location>
</feature>
<dbReference type="EMBL" id="JASJND010000001">
    <property type="protein sequence ID" value="MDJ1113237.1"/>
    <property type="molecule type" value="Genomic_DNA"/>
</dbReference>
<evidence type="ECO:0000259" key="1">
    <source>
        <dbReference type="Pfam" id="PF01833"/>
    </source>
</evidence>
<keyword evidence="3" id="KW-1185">Reference proteome</keyword>
<evidence type="ECO:0000313" key="2">
    <source>
        <dbReference type="EMBL" id="MDJ1113237.1"/>
    </source>
</evidence>
<dbReference type="Gene3D" id="2.60.40.10">
    <property type="entry name" value="Immunoglobulins"/>
    <property type="match status" value="1"/>
</dbReference>
<dbReference type="NCBIfam" id="NF047353">
    <property type="entry name" value="tube_lmo2291"/>
    <property type="match status" value="1"/>
</dbReference>
<organism evidence="2 3">
    <name type="scientific">Microbacterium dauci</name>
    <dbReference type="NCBI Taxonomy" id="3048008"/>
    <lineage>
        <taxon>Bacteria</taxon>
        <taxon>Bacillati</taxon>
        <taxon>Actinomycetota</taxon>
        <taxon>Actinomycetes</taxon>
        <taxon>Micrococcales</taxon>
        <taxon>Microbacteriaceae</taxon>
        <taxon>Microbacterium</taxon>
    </lineage>
</organism>
<dbReference type="SUPFAM" id="SSF81296">
    <property type="entry name" value="E set domains"/>
    <property type="match status" value="1"/>
</dbReference>
<accession>A0ABT6ZC65</accession>
<dbReference type="InterPro" id="IPR014756">
    <property type="entry name" value="Ig_E-set"/>
</dbReference>
<reference evidence="2 3" key="1">
    <citation type="submission" date="2023-05" db="EMBL/GenBank/DDBJ databases">
        <title>Microbacterium dauci sp.nov., Isolated from Carrot Rhizosphere Soil.</title>
        <authorList>
            <person name="Xiao Z."/>
            <person name="Zheng J."/>
        </authorList>
    </citation>
    <scope>NUCLEOTIDE SEQUENCE [LARGE SCALE GENOMIC DNA]</scope>
    <source>
        <strain evidence="2 3">LX3-4</strain>
    </source>
</reference>
<dbReference type="Proteomes" id="UP001321481">
    <property type="component" value="Unassembled WGS sequence"/>
</dbReference>
<evidence type="ECO:0000313" key="3">
    <source>
        <dbReference type="Proteomes" id="UP001321481"/>
    </source>
</evidence>
<dbReference type="InterPro" id="IPR002909">
    <property type="entry name" value="IPT_dom"/>
</dbReference>
<comment type="caution">
    <text evidence="2">The sequence shown here is derived from an EMBL/GenBank/DDBJ whole genome shotgun (WGS) entry which is preliminary data.</text>
</comment>
<dbReference type="RefSeq" id="WP_283714528.1">
    <property type="nucleotide sequence ID" value="NZ_JASJND010000001.1"/>
</dbReference>
<sequence>MTNPVSLPAGATLGKSFEHGLDVNLGTYGAPVWQPIRRISGWAPTYPPVTTDVATYDDLGSPNEDVSGRGFATAFTVQGNRLLSTGLYLPELEKILAAAKAKGEGAILDVRWYHKPENGTPNPNDAGRAYVRVEASRQNTGNAENEVYSVTLTGKGSFEPIANPFTGWGETIPVLSSVTPPTAGDGEMVTITGAGFLGATAVTVDGDPVPEFVVVNASTIIATLPTGDAGAVPVIVTTPAGPSTALVYTRGA</sequence>
<dbReference type="InterPro" id="IPR013783">
    <property type="entry name" value="Ig-like_fold"/>
</dbReference>
<proteinExistence type="predicted"/>